<dbReference type="InterPro" id="IPR004772">
    <property type="entry name" value="TrkH"/>
</dbReference>
<evidence type="ECO:0000256" key="10">
    <source>
        <dbReference type="SAM" id="Phobius"/>
    </source>
</evidence>
<evidence type="ECO:0000256" key="9">
    <source>
        <dbReference type="ARBA" id="ARBA00023136"/>
    </source>
</evidence>
<keyword evidence="6" id="KW-0630">Potassium</keyword>
<feature type="transmembrane region" description="Helical" evidence="10">
    <location>
        <begin position="350"/>
        <end position="370"/>
    </location>
</feature>
<feature type="transmembrane region" description="Helical" evidence="10">
    <location>
        <begin position="296"/>
        <end position="329"/>
    </location>
</feature>
<reference evidence="12" key="1">
    <citation type="submission" date="2018-08" db="EMBL/GenBank/DDBJ databases">
        <authorList>
            <person name="Chevrot R."/>
        </authorList>
    </citation>
    <scope>NUCLEOTIDE SEQUENCE [LARGE SCALE GENOMIC DNA]</scope>
</reference>
<proteinExistence type="predicted"/>
<dbReference type="InterPro" id="IPR003445">
    <property type="entry name" value="Cat_transpt"/>
</dbReference>
<evidence type="ECO:0000256" key="5">
    <source>
        <dbReference type="ARBA" id="ARBA00022692"/>
    </source>
</evidence>
<name>A0A383RHX5_PAEAL</name>
<protein>
    <submittedName>
        <fullName evidence="11">Ktr system potassium uptake protein B</fullName>
    </submittedName>
</protein>
<sequence>MTSWRKRTMHWTPARVLVLGFLSIITIGTCILMLPLSLAAGHSLSFIDALFTATSAVCVTGLVVVDIGTTYSAFGQGVIISLVQIGGIGFMSVALLFYLMLGKRISLRERLILQESINANSMEGIVRTIRRVIIFVFIIQGTGTIILTLRWAFDMPLLQSFYYGLFHSISLFNNGGFDLFGSSFQLHVDDFVTNVVAIFLVLSGGLGFIVLAELYEFPKSRRLTLHSKVVLSMTGILVVAGAIFIFIFEFQNAYTLGSLNWDGKIYASFFQSISARSSGTTTVDVSHMKQVTQFGLIILMFIGASPGSAGGGIKTTTFAILLAAVYAMLRGREDAVLFRHRLAKDQIIKALTIIFLAIFMVLGVSMLLAITEDQPFITLLFETVSAVATVGLSMGLTPEMSAFGKFVICATMFIGRIGPMTLAYALGNRKEQSLYRYPEGKIMIG</sequence>
<evidence type="ECO:0000256" key="3">
    <source>
        <dbReference type="ARBA" id="ARBA00022475"/>
    </source>
</evidence>
<keyword evidence="2" id="KW-0813">Transport</keyword>
<feature type="transmembrane region" description="Helical" evidence="10">
    <location>
        <begin position="12"/>
        <end position="34"/>
    </location>
</feature>
<keyword evidence="8" id="KW-0406">Ion transport</keyword>
<keyword evidence="5 10" id="KW-0812">Transmembrane</keyword>
<keyword evidence="4" id="KW-0633">Potassium transport</keyword>
<evidence type="ECO:0000256" key="6">
    <source>
        <dbReference type="ARBA" id="ARBA00022958"/>
    </source>
</evidence>
<organism evidence="11 12">
    <name type="scientific">Paenibacillus alvei</name>
    <name type="common">Bacillus alvei</name>
    <dbReference type="NCBI Taxonomy" id="44250"/>
    <lineage>
        <taxon>Bacteria</taxon>
        <taxon>Bacillati</taxon>
        <taxon>Bacillota</taxon>
        <taxon>Bacilli</taxon>
        <taxon>Bacillales</taxon>
        <taxon>Paenibacillaceae</taxon>
        <taxon>Paenibacillus</taxon>
    </lineage>
</organism>
<feature type="transmembrane region" description="Helical" evidence="10">
    <location>
        <begin position="406"/>
        <end position="426"/>
    </location>
</feature>
<dbReference type="Pfam" id="PF02386">
    <property type="entry name" value="TrkH"/>
    <property type="match status" value="1"/>
</dbReference>
<evidence type="ECO:0000256" key="2">
    <source>
        <dbReference type="ARBA" id="ARBA00022448"/>
    </source>
</evidence>
<comment type="subcellular location">
    <subcellularLocation>
        <location evidence="1">Cell membrane</location>
        <topology evidence="1">Multi-pass membrane protein</topology>
    </subcellularLocation>
</comment>
<feature type="transmembrane region" description="Helical" evidence="10">
    <location>
        <begin position="132"/>
        <end position="153"/>
    </location>
</feature>
<feature type="transmembrane region" description="Helical" evidence="10">
    <location>
        <begin position="191"/>
        <end position="217"/>
    </location>
</feature>
<feature type="transmembrane region" description="Helical" evidence="10">
    <location>
        <begin position="376"/>
        <end position="394"/>
    </location>
</feature>
<accession>A0A383RHX5</accession>
<dbReference type="GO" id="GO:0015379">
    <property type="term" value="F:potassium:chloride symporter activity"/>
    <property type="evidence" value="ECO:0007669"/>
    <property type="project" value="InterPro"/>
</dbReference>
<dbReference type="RefSeq" id="WP_044353618.1">
    <property type="nucleotide sequence ID" value="NZ_LS992241.1"/>
</dbReference>
<evidence type="ECO:0000256" key="8">
    <source>
        <dbReference type="ARBA" id="ARBA00023065"/>
    </source>
</evidence>
<keyword evidence="9 10" id="KW-0472">Membrane</keyword>
<dbReference type="EMBL" id="LS992241">
    <property type="protein sequence ID" value="SYX86665.1"/>
    <property type="molecule type" value="Genomic_DNA"/>
</dbReference>
<dbReference type="AlphaFoldDB" id="A0A383RHX5"/>
<keyword evidence="3" id="KW-1003">Cell membrane</keyword>
<dbReference type="Proteomes" id="UP000304148">
    <property type="component" value="Chromosome"/>
</dbReference>
<dbReference type="NCBIfam" id="TIGR00933">
    <property type="entry name" value="2a38"/>
    <property type="match status" value="1"/>
</dbReference>
<feature type="transmembrane region" description="Helical" evidence="10">
    <location>
        <begin position="77"/>
        <end position="101"/>
    </location>
</feature>
<keyword evidence="7 10" id="KW-1133">Transmembrane helix</keyword>
<gene>
    <name evidence="11" type="primary">ktrB</name>
    <name evidence="11" type="ORF">PBLR_15091</name>
</gene>
<evidence type="ECO:0000313" key="11">
    <source>
        <dbReference type="EMBL" id="SYX86665.1"/>
    </source>
</evidence>
<evidence type="ECO:0000313" key="12">
    <source>
        <dbReference type="Proteomes" id="UP000304148"/>
    </source>
</evidence>
<evidence type="ECO:0000256" key="4">
    <source>
        <dbReference type="ARBA" id="ARBA00022538"/>
    </source>
</evidence>
<dbReference type="GO" id="GO:0005886">
    <property type="term" value="C:plasma membrane"/>
    <property type="evidence" value="ECO:0007669"/>
    <property type="project" value="UniProtKB-SubCell"/>
</dbReference>
<feature type="transmembrane region" description="Helical" evidence="10">
    <location>
        <begin position="229"/>
        <end position="248"/>
    </location>
</feature>
<dbReference type="PANTHER" id="PTHR32024:SF1">
    <property type="entry name" value="KTR SYSTEM POTASSIUM UPTAKE PROTEIN B"/>
    <property type="match status" value="1"/>
</dbReference>
<dbReference type="PANTHER" id="PTHR32024">
    <property type="entry name" value="TRK SYSTEM POTASSIUM UPTAKE PROTEIN TRKG-RELATED"/>
    <property type="match status" value="1"/>
</dbReference>
<evidence type="ECO:0000256" key="7">
    <source>
        <dbReference type="ARBA" id="ARBA00022989"/>
    </source>
</evidence>
<evidence type="ECO:0000256" key="1">
    <source>
        <dbReference type="ARBA" id="ARBA00004651"/>
    </source>
</evidence>